<evidence type="ECO:0000313" key="10">
    <source>
        <dbReference type="EMBL" id="PSL47892.1"/>
    </source>
</evidence>
<keyword evidence="11" id="KW-1185">Reference proteome</keyword>
<keyword evidence="5 7" id="KW-0472">Membrane</keyword>
<evidence type="ECO:0000259" key="9">
    <source>
        <dbReference type="Pfam" id="PF07715"/>
    </source>
</evidence>
<dbReference type="InterPro" id="IPR036942">
    <property type="entry name" value="Beta-barrel_TonB_sf"/>
</dbReference>
<evidence type="ECO:0000256" key="3">
    <source>
        <dbReference type="ARBA" id="ARBA00022452"/>
    </source>
</evidence>
<organism evidence="10 11">
    <name type="scientific">Chitinophaga niastensis</name>
    <dbReference type="NCBI Taxonomy" id="536980"/>
    <lineage>
        <taxon>Bacteria</taxon>
        <taxon>Pseudomonadati</taxon>
        <taxon>Bacteroidota</taxon>
        <taxon>Chitinophagia</taxon>
        <taxon>Chitinophagales</taxon>
        <taxon>Chitinophagaceae</taxon>
        <taxon>Chitinophaga</taxon>
    </lineage>
</organism>
<dbReference type="SUPFAM" id="SSF49464">
    <property type="entry name" value="Carboxypeptidase regulatory domain-like"/>
    <property type="match status" value="1"/>
</dbReference>
<dbReference type="Pfam" id="PF07715">
    <property type="entry name" value="Plug"/>
    <property type="match status" value="1"/>
</dbReference>
<feature type="domain" description="TonB-dependent receptor plug" evidence="9">
    <location>
        <begin position="116"/>
        <end position="224"/>
    </location>
</feature>
<dbReference type="Gene3D" id="2.40.170.20">
    <property type="entry name" value="TonB-dependent receptor, beta-barrel domain"/>
    <property type="match status" value="1"/>
</dbReference>
<comment type="caution">
    <text evidence="10">The sequence shown here is derived from an EMBL/GenBank/DDBJ whole genome shotgun (WGS) entry which is preliminary data.</text>
</comment>
<dbReference type="InterPro" id="IPR008969">
    <property type="entry name" value="CarboxyPept-like_regulatory"/>
</dbReference>
<evidence type="ECO:0000256" key="8">
    <source>
        <dbReference type="SAM" id="SignalP"/>
    </source>
</evidence>
<keyword evidence="8" id="KW-0732">Signal</keyword>
<evidence type="ECO:0000256" key="7">
    <source>
        <dbReference type="PROSITE-ProRule" id="PRU01360"/>
    </source>
</evidence>
<dbReference type="InterPro" id="IPR037066">
    <property type="entry name" value="Plug_dom_sf"/>
</dbReference>
<dbReference type="NCBIfam" id="TIGR04056">
    <property type="entry name" value="OMP_RagA_SusC"/>
    <property type="match status" value="1"/>
</dbReference>
<dbReference type="Gene3D" id="2.60.40.1120">
    <property type="entry name" value="Carboxypeptidase-like, regulatory domain"/>
    <property type="match status" value="1"/>
</dbReference>
<sequence>MRKILLLLLLALSAAGSLSAQTRTITGKVTDAMDGTPLAGVSVHVPNTTTGTVCNANGEFSLKVTTAVQVLELTFVGYLPRKVTLGNNDHLGVVLLSPSASELREVPITGYGSIAKSKYTGASTIVTNKEIANVPIGSFDQILQGKAAGLYITSGSGQPGANATVLIRGVGSIEGGTDPLYVLDGVPIETGVFRTLNPNDFEAISVLKDAPAKALYGGRGANGVIVITSKKGKAGKTHFTYNGQTGWSTHTQNKFDMLNSADKLQLEAGFKSGVGWAYSRKNPANASKPEATLKLYDAALDSLRNINTDWLSLVYRTGKFTSQQLSASGGTDKTQFYISGQYFYQQGIAIRSDLKRYALRTNIDHQSGRLKLGVHIAAGYSPSNFIESESGIALANPFAAAYLGEPYENPYDKQGKILTTYRLQQIYSGIPRPLYVISNRTGSNALARPDESSSLTNQLKTTANVNASFDILDGLSIKTNLGVDFRETEQTSSAFPNTYAGSNVKPGGQGFFSKGNVRNLQLISTSGFEYNRVIQKKHEILGNLLFETNRQRYTSFNYTGYGINGQLLNTPAGITPGNVDNGLIPVVGGGKTENGLNSYIAFGTYTYDSRYTLSGSYRVDGSSKVPEANRYHPFYSLGLKWNAKNESFLHTSDFLSTLQLRATYGTSANANGFISDFGYVASYGQVNYTDKQGQAPTSPGNANYDWEYAKEYNFGADFGLLNERISGTIDWYRRTTYNLFLAQKYSFTSGFSSQVVNTGNMRNSGVEMVLNVYIIRNPKKEISWSVGGNVSYNKNRITNLGQANEYPQGTAIVRVGLPYGAHYAVKWAGVDPQTGDAQYYTKDGKKTSVFSEDNNVAEFGTFIPPWVGGFNTSFSFKGATINALFSYARDFTLFNNQHYFLTNPNYVGSFNQEKKMLTYWQKPGDITDVPRTDVPRQFSSQDIENASYLRFRSLNISYALPSRLLQKTKILQGVSVYFAGENLYVWTKYTGLDPEIGDNLSRFQYPAQRTYSFGLNLTF</sequence>
<dbReference type="SUPFAM" id="SSF56935">
    <property type="entry name" value="Porins"/>
    <property type="match status" value="1"/>
</dbReference>
<evidence type="ECO:0000256" key="1">
    <source>
        <dbReference type="ARBA" id="ARBA00004571"/>
    </source>
</evidence>
<name>A0A2P8HNU5_CHINA</name>
<proteinExistence type="inferred from homology"/>
<protein>
    <submittedName>
        <fullName evidence="10">TonB-linked SusC/RagA family outer membrane protein</fullName>
    </submittedName>
</protein>
<keyword evidence="6 7" id="KW-0998">Cell outer membrane</keyword>
<comment type="subcellular location">
    <subcellularLocation>
        <location evidence="1 7">Cell outer membrane</location>
        <topology evidence="1 7">Multi-pass membrane protein</topology>
    </subcellularLocation>
</comment>
<reference evidence="10 11" key="1">
    <citation type="submission" date="2018-03" db="EMBL/GenBank/DDBJ databases">
        <title>Genomic Encyclopedia of Archaeal and Bacterial Type Strains, Phase II (KMG-II): from individual species to whole genera.</title>
        <authorList>
            <person name="Goeker M."/>
        </authorList>
    </citation>
    <scope>NUCLEOTIDE SEQUENCE [LARGE SCALE GENOMIC DNA]</scope>
    <source>
        <strain evidence="10 11">DSM 24859</strain>
    </source>
</reference>
<dbReference type="RefSeq" id="WP_106528312.1">
    <property type="nucleotide sequence ID" value="NZ_PYAW01000002.1"/>
</dbReference>
<dbReference type="AlphaFoldDB" id="A0A2P8HNU5"/>
<dbReference type="GO" id="GO:0009279">
    <property type="term" value="C:cell outer membrane"/>
    <property type="evidence" value="ECO:0007669"/>
    <property type="project" value="UniProtKB-SubCell"/>
</dbReference>
<keyword evidence="3 7" id="KW-1134">Transmembrane beta strand</keyword>
<evidence type="ECO:0000256" key="6">
    <source>
        <dbReference type="ARBA" id="ARBA00023237"/>
    </source>
</evidence>
<comment type="similarity">
    <text evidence="7">Belongs to the TonB-dependent receptor family.</text>
</comment>
<feature type="chain" id="PRO_5015104325" evidence="8">
    <location>
        <begin position="21"/>
        <end position="1019"/>
    </location>
</feature>
<dbReference type="Proteomes" id="UP000240971">
    <property type="component" value="Unassembled WGS sequence"/>
</dbReference>
<dbReference type="InterPro" id="IPR012910">
    <property type="entry name" value="Plug_dom"/>
</dbReference>
<dbReference type="EMBL" id="PYAW01000002">
    <property type="protein sequence ID" value="PSL47892.1"/>
    <property type="molecule type" value="Genomic_DNA"/>
</dbReference>
<evidence type="ECO:0000256" key="4">
    <source>
        <dbReference type="ARBA" id="ARBA00022692"/>
    </source>
</evidence>
<dbReference type="OrthoDB" id="9768177at2"/>
<evidence type="ECO:0000256" key="5">
    <source>
        <dbReference type="ARBA" id="ARBA00023136"/>
    </source>
</evidence>
<evidence type="ECO:0000313" key="11">
    <source>
        <dbReference type="Proteomes" id="UP000240971"/>
    </source>
</evidence>
<dbReference type="NCBIfam" id="TIGR04057">
    <property type="entry name" value="SusC_RagA_signa"/>
    <property type="match status" value="1"/>
</dbReference>
<dbReference type="InterPro" id="IPR023996">
    <property type="entry name" value="TonB-dep_OMP_SusC/RagA"/>
</dbReference>
<dbReference type="InterPro" id="IPR023997">
    <property type="entry name" value="TonB-dep_OMP_SusC/RagA_CS"/>
</dbReference>
<keyword evidence="2 7" id="KW-0813">Transport</keyword>
<accession>A0A2P8HNU5</accession>
<dbReference type="Pfam" id="PF13715">
    <property type="entry name" value="CarbopepD_reg_2"/>
    <property type="match status" value="1"/>
</dbReference>
<dbReference type="Gene3D" id="2.170.130.10">
    <property type="entry name" value="TonB-dependent receptor, plug domain"/>
    <property type="match status" value="1"/>
</dbReference>
<keyword evidence="4 7" id="KW-0812">Transmembrane</keyword>
<dbReference type="InterPro" id="IPR039426">
    <property type="entry name" value="TonB-dep_rcpt-like"/>
</dbReference>
<gene>
    <name evidence="10" type="ORF">CLV51_102752</name>
</gene>
<feature type="signal peptide" evidence="8">
    <location>
        <begin position="1"/>
        <end position="20"/>
    </location>
</feature>
<dbReference type="PROSITE" id="PS52016">
    <property type="entry name" value="TONB_DEPENDENT_REC_3"/>
    <property type="match status" value="1"/>
</dbReference>
<evidence type="ECO:0000256" key="2">
    <source>
        <dbReference type="ARBA" id="ARBA00022448"/>
    </source>
</evidence>